<dbReference type="EMBL" id="JAFFJS010000003">
    <property type="protein sequence ID" value="MBM9433124.1"/>
    <property type="molecule type" value="Genomic_DNA"/>
</dbReference>
<dbReference type="InterPro" id="IPR021408">
    <property type="entry name" value="DUF3046"/>
</dbReference>
<comment type="caution">
    <text evidence="1">The sequence shown here is derived from an EMBL/GenBank/DDBJ whole genome shotgun (WGS) entry which is preliminary data.</text>
</comment>
<organism evidence="1 2">
    <name type="scientific">Flaviflexus equikiangi</name>
    <dbReference type="NCBI Taxonomy" id="2758573"/>
    <lineage>
        <taxon>Bacteria</taxon>
        <taxon>Bacillati</taxon>
        <taxon>Actinomycetota</taxon>
        <taxon>Actinomycetes</taxon>
        <taxon>Actinomycetales</taxon>
        <taxon>Actinomycetaceae</taxon>
        <taxon>Flaviflexus</taxon>
    </lineage>
</organism>
<evidence type="ECO:0000313" key="2">
    <source>
        <dbReference type="Proteomes" id="UP000705983"/>
    </source>
</evidence>
<reference evidence="2" key="1">
    <citation type="submission" date="2021-02" db="EMBL/GenBank/DDBJ databases">
        <title>Leucobacter sp. CX169.</title>
        <authorList>
            <person name="Cheng Y."/>
        </authorList>
    </citation>
    <scope>NUCLEOTIDE SEQUENCE [LARGE SCALE GENOMIC DNA]</scope>
    <source>
        <strain evidence="2">JY899</strain>
    </source>
</reference>
<keyword evidence="2" id="KW-1185">Reference proteome</keyword>
<protein>
    <submittedName>
        <fullName evidence="1">DUF3046 domain-containing protein</fullName>
    </submittedName>
</protein>
<sequence>MNHSEFWTVLDDVFGSAYGQALAKNLALPELGHRTADELLEAGEPPLAVWGALCREMNVEDKVFHHRVNPKERS</sequence>
<proteinExistence type="predicted"/>
<dbReference type="RefSeq" id="WP_182173803.1">
    <property type="nucleotide sequence ID" value="NZ_CP059676.1"/>
</dbReference>
<evidence type="ECO:0000313" key="1">
    <source>
        <dbReference type="EMBL" id="MBM9433124.1"/>
    </source>
</evidence>
<accession>A0ABS2TIJ9</accession>
<gene>
    <name evidence="1" type="ORF">JVW63_05365</name>
</gene>
<dbReference type="Proteomes" id="UP000705983">
    <property type="component" value="Unassembled WGS sequence"/>
</dbReference>
<dbReference type="Pfam" id="PF11248">
    <property type="entry name" value="DUF3046"/>
    <property type="match status" value="1"/>
</dbReference>
<name>A0ABS2TIJ9_9ACTO</name>